<dbReference type="InterPro" id="IPR000801">
    <property type="entry name" value="Esterase-like"/>
</dbReference>
<dbReference type="STRING" id="714943.Mucpa_3724"/>
<dbReference type="InterPro" id="IPR050583">
    <property type="entry name" value="Mycobacterial_A85_antigen"/>
</dbReference>
<sequence>MYMSWPIAEMTITEETITINSKLLGRDVTCSLLMPVDYNKTEALNLLLLNDGQEVENLQLIPALQQLYNTSKIKPLLVAAIHANEDRLQEYGTASQADYKNRGSKASDYNQFILDELLPFLHQYVGIKSFGTTAFAGFSLGGLTAFDVAWHNPEVFDKVGVFSGSFWWRSKGLDEGYSDNDRIMHRLVKDTPGKPELKFWLQTGTHDETADRNQNGIIDSIDDTIDLIAALELKGYQRPADIQYVEVVGGKHDMPTWAAAMPKFLTWAFKA</sequence>
<reference evidence="1" key="1">
    <citation type="submission" date="2011-09" db="EMBL/GenBank/DDBJ databases">
        <title>The permanent draft genome of Mucilaginibacter paludis DSM 18603.</title>
        <authorList>
            <consortium name="US DOE Joint Genome Institute (JGI-PGF)"/>
            <person name="Lucas S."/>
            <person name="Han J."/>
            <person name="Lapidus A."/>
            <person name="Bruce D."/>
            <person name="Goodwin L."/>
            <person name="Pitluck S."/>
            <person name="Peters L."/>
            <person name="Kyrpides N."/>
            <person name="Mavromatis K."/>
            <person name="Ivanova N."/>
            <person name="Mikhailova N."/>
            <person name="Held B."/>
            <person name="Detter J.C."/>
            <person name="Tapia R."/>
            <person name="Han C."/>
            <person name="Land M."/>
            <person name="Hauser L."/>
            <person name="Markowitz V."/>
            <person name="Cheng J.-F."/>
            <person name="Hugenholtz P."/>
            <person name="Woyke T."/>
            <person name="Wu D."/>
            <person name="Tindall B."/>
            <person name="Brambilla E."/>
            <person name="Klenk H.-P."/>
            <person name="Eisen J.A."/>
        </authorList>
    </citation>
    <scope>NUCLEOTIDE SEQUENCE [LARGE SCALE GENOMIC DNA]</scope>
    <source>
        <strain evidence="1">DSM 18603</strain>
    </source>
</reference>
<dbReference type="Proteomes" id="UP000002774">
    <property type="component" value="Chromosome"/>
</dbReference>
<organism evidence="1 2">
    <name type="scientific">Mucilaginibacter paludis DSM 18603</name>
    <dbReference type="NCBI Taxonomy" id="714943"/>
    <lineage>
        <taxon>Bacteria</taxon>
        <taxon>Pseudomonadati</taxon>
        <taxon>Bacteroidota</taxon>
        <taxon>Sphingobacteriia</taxon>
        <taxon>Sphingobacteriales</taxon>
        <taxon>Sphingobacteriaceae</taxon>
        <taxon>Mucilaginibacter</taxon>
    </lineage>
</organism>
<dbReference type="PANTHER" id="PTHR48098:SF6">
    <property type="entry name" value="FERRI-BACILLIBACTIN ESTERASE BESA"/>
    <property type="match status" value="1"/>
</dbReference>
<dbReference type="EMBL" id="CM001403">
    <property type="protein sequence ID" value="EHQ27822.1"/>
    <property type="molecule type" value="Genomic_DNA"/>
</dbReference>
<accession>H1XZY0</accession>
<evidence type="ECO:0000313" key="2">
    <source>
        <dbReference type="Proteomes" id="UP000002774"/>
    </source>
</evidence>
<proteinExistence type="predicted"/>
<dbReference type="Gene3D" id="3.40.50.1820">
    <property type="entry name" value="alpha/beta hydrolase"/>
    <property type="match status" value="1"/>
</dbReference>
<dbReference type="AlphaFoldDB" id="H1XZY0"/>
<dbReference type="PANTHER" id="PTHR48098">
    <property type="entry name" value="ENTEROCHELIN ESTERASE-RELATED"/>
    <property type="match status" value="1"/>
</dbReference>
<gene>
    <name evidence="1" type="ORF">Mucpa_3724</name>
</gene>
<dbReference type="SUPFAM" id="SSF53474">
    <property type="entry name" value="alpha/beta-Hydrolases"/>
    <property type="match status" value="1"/>
</dbReference>
<dbReference type="eggNOG" id="COG2382">
    <property type="taxonomic scope" value="Bacteria"/>
</dbReference>
<protein>
    <submittedName>
        <fullName evidence="1">Esterase</fullName>
    </submittedName>
</protein>
<name>H1XZY0_9SPHI</name>
<evidence type="ECO:0000313" key="1">
    <source>
        <dbReference type="EMBL" id="EHQ27822.1"/>
    </source>
</evidence>
<dbReference type="InterPro" id="IPR029058">
    <property type="entry name" value="AB_hydrolase_fold"/>
</dbReference>
<dbReference type="Pfam" id="PF00756">
    <property type="entry name" value="Esterase"/>
    <property type="match status" value="1"/>
</dbReference>
<dbReference type="HOGENOM" id="CLU_039834_1_2_10"/>
<keyword evidence="2" id="KW-1185">Reference proteome</keyword>